<evidence type="ECO:0000313" key="2">
    <source>
        <dbReference type="Proteomes" id="UP000000768"/>
    </source>
</evidence>
<proteinExistence type="predicted"/>
<gene>
    <name evidence="1" type="ORF">SORBI_3002G231700</name>
</gene>
<organism evidence="1 2">
    <name type="scientific">Sorghum bicolor</name>
    <name type="common">Sorghum</name>
    <name type="synonym">Sorghum vulgare</name>
    <dbReference type="NCBI Taxonomy" id="4558"/>
    <lineage>
        <taxon>Eukaryota</taxon>
        <taxon>Viridiplantae</taxon>
        <taxon>Streptophyta</taxon>
        <taxon>Embryophyta</taxon>
        <taxon>Tracheophyta</taxon>
        <taxon>Spermatophyta</taxon>
        <taxon>Magnoliopsida</taxon>
        <taxon>Liliopsida</taxon>
        <taxon>Poales</taxon>
        <taxon>Poaceae</taxon>
        <taxon>PACMAD clade</taxon>
        <taxon>Panicoideae</taxon>
        <taxon>Andropogonodae</taxon>
        <taxon>Andropogoneae</taxon>
        <taxon>Sorghinae</taxon>
        <taxon>Sorghum</taxon>
    </lineage>
</organism>
<reference evidence="1 2" key="1">
    <citation type="journal article" date="2009" name="Nature">
        <title>The Sorghum bicolor genome and the diversification of grasses.</title>
        <authorList>
            <person name="Paterson A.H."/>
            <person name="Bowers J.E."/>
            <person name="Bruggmann R."/>
            <person name="Dubchak I."/>
            <person name="Grimwood J."/>
            <person name="Gundlach H."/>
            <person name="Haberer G."/>
            <person name="Hellsten U."/>
            <person name="Mitros T."/>
            <person name="Poliakov A."/>
            <person name="Schmutz J."/>
            <person name="Spannagl M."/>
            <person name="Tang H."/>
            <person name="Wang X."/>
            <person name="Wicker T."/>
            <person name="Bharti A.K."/>
            <person name="Chapman J."/>
            <person name="Feltus F.A."/>
            <person name="Gowik U."/>
            <person name="Grigoriev I.V."/>
            <person name="Lyons E."/>
            <person name="Maher C.A."/>
            <person name="Martis M."/>
            <person name="Narechania A."/>
            <person name="Otillar R.P."/>
            <person name="Penning B.W."/>
            <person name="Salamov A.A."/>
            <person name="Wang Y."/>
            <person name="Zhang L."/>
            <person name="Carpita N.C."/>
            <person name="Freeling M."/>
            <person name="Gingle A.R."/>
            <person name="Hash C.T."/>
            <person name="Keller B."/>
            <person name="Klein P."/>
            <person name="Kresovich S."/>
            <person name="McCann M.C."/>
            <person name="Ming R."/>
            <person name="Peterson D.G."/>
            <person name="Mehboob-ur-Rahman"/>
            <person name="Ware D."/>
            <person name="Westhoff P."/>
            <person name="Mayer K.F."/>
            <person name="Messing J."/>
            <person name="Rokhsar D.S."/>
        </authorList>
    </citation>
    <scope>NUCLEOTIDE SEQUENCE [LARGE SCALE GENOMIC DNA]</scope>
    <source>
        <strain evidence="2">cv. BTx623</strain>
    </source>
</reference>
<sequence>MTSLLVVGRRVTSSTSRVSTVSLARPGCGDHSQDVVIIEPIPSLPIVLCKMEHPRAAREPQDMVITARTWWSRRMYHQVCECLLFPSCYLSSELI</sequence>
<evidence type="ECO:0000313" key="1">
    <source>
        <dbReference type="EMBL" id="KXG35810.1"/>
    </source>
</evidence>
<dbReference type="Proteomes" id="UP000000768">
    <property type="component" value="Chromosome 2"/>
</dbReference>
<dbReference type="EMBL" id="CM000761">
    <property type="protein sequence ID" value="KXG35810.1"/>
    <property type="molecule type" value="Genomic_DNA"/>
</dbReference>
<dbReference type="InParanoid" id="A0A1B6QD32"/>
<dbReference type="Gramene" id="KXG35810">
    <property type="protein sequence ID" value="KXG35810"/>
    <property type="gene ID" value="SORBI_3002G231700"/>
</dbReference>
<name>A0A1B6QD32_SORBI</name>
<dbReference type="AlphaFoldDB" id="A0A1B6QD32"/>
<keyword evidence="2" id="KW-1185">Reference proteome</keyword>
<accession>A0A1B6QD32</accession>
<protein>
    <submittedName>
        <fullName evidence="1">Uncharacterized protein</fullName>
    </submittedName>
</protein>
<reference evidence="2" key="2">
    <citation type="journal article" date="2018" name="Plant J.">
        <title>The Sorghum bicolor reference genome: improved assembly, gene annotations, a transcriptome atlas, and signatures of genome organization.</title>
        <authorList>
            <person name="McCormick R.F."/>
            <person name="Truong S.K."/>
            <person name="Sreedasyam A."/>
            <person name="Jenkins J."/>
            <person name="Shu S."/>
            <person name="Sims D."/>
            <person name="Kennedy M."/>
            <person name="Amirebrahimi M."/>
            <person name="Weers B.D."/>
            <person name="McKinley B."/>
            <person name="Mattison A."/>
            <person name="Morishige D.T."/>
            <person name="Grimwood J."/>
            <person name="Schmutz J."/>
            <person name="Mullet J.E."/>
        </authorList>
    </citation>
    <scope>NUCLEOTIDE SEQUENCE [LARGE SCALE GENOMIC DNA]</scope>
    <source>
        <strain evidence="2">cv. BTx623</strain>
    </source>
</reference>